<evidence type="ECO:0000313" key="18">
    <source>
        <dbReference type="Proteomes" id="UP000327179"/>
    </source>
</evidence>
<evidence type="ECO:0000256" key="12">
    <source>
        <dbReference type="ARBA" id="ARBA00048600"/>
    </source>
</evidence>
<dbReference type="InterPro" id="IPR005479">
    <property type="entry name" value="CPAse_ATP-bd"/>
</dbReference>
<dbReference type="SUPFAM" id="SSF56059">
    <property type="entry name" value="Glutathione synthetase ATP-binding domain-like"/>
    <property type="match status" value="1"/>
</dbReference>
<dbReference type="PANTHER" id="PTHR18866">
    <property type="entry name" value="CARBOXYLASE:PYRUVATE/ACETYL-COA/PROPIONYL-COA CARBOXYLASE"/>
    <property type="match status" value="1"/>
</dbReference>
<dbReference type="Pfam" id="PF02786">
    <property type="entry name" value="CPSase_L_D2"/>
    <property type="match status" value="1"/>
</dbReference>
<keyword evidence="9" id="KW-0809">Transit peptide</keyword>
<dbReference type="PROSITE" id="PS50968">
    <property type="entry name" value="BIOTINYL_LIPOYL"/>
    <property type="match status" value="1"/>
</dbReference>
<dbReference type="PROSITE" id="PS00867">
    <property type="entry name" value="CPSASE_2"/>
    <property type="match status" value="1"/>
</dbReference>
<keyword evidence="18" id="KW-1185">Reference proteome</keyword>
<evidence type="ECO:0000256" key="2">
    <source>
        <dbReference type="ARBA" id="ARBA00003761"/>
    </source>
</evidence>
<dbReference type="FunFam" id="3.40.50.20:FF:000010">
    <property type="entry name" value="Propionyl-CoA carboxylase subunit alpha"/>
    <property type="match status" value="1"/>
</dbReference>
<comment type="cofactor">
    <cofactor evidence="1">
        <name>biotin</name>
        <dbReference type="ChEBI" id="CHEBI:57586"/>
    </cofactor>
</comment>
<dbReference type="InterPro" id="IPR011053">
    <property type="entry name" value="Single_hybrid_motif"/>
</dbReference>
<dbReference type="InterPro" id="IPR016185">
    <property type="entry name" value="PreATP-grasp_dom_sf"/>
</dbReference>
<feature type="domain" description="ATP-grasp" evidence="15">
    <location>
        <begin position="120"/>
        <end position="317"/>
    </location>
</feature>
<dbReference type="FunFam" id="2.40.50.100:FF:000003">
    <property type="entry name" value="Acetyl-CoA carboxylase biotin carboxyl carrier protein"/>
    <property type="match status" value="1"/>
</dbReference>
<evidence type="ECO:0000256" key="5">
    <source>
        <dbReference type="ARBA" id="ARBA00017242"/>
    </source>
</evidence>
<dbReference type="InterPro" id="IPR000089">
    <property type="entry name" value="Biotin_lipoyl"/>
</dbReference>
<dbReference type="CDD" id="cd06850">
    <property type="entry name" value="biotinyl_domain"/>
    <property type="match status" value="1"/>
</dbReference>
<proteinExistence type="predicted"/>
<comment type="function">
    <text evidence="2">This protein is a component of the acetyl coenzyme A carboxylase complex; first, biotin carboxylase catalyzes the carboxylation of the carrier protein and then the transcarboxylase transfers the carboxyl group to form malonyl-CoA.</text>
</comment>
<evidence type="ECO:0000259" key="14">
    <source>
        <dbReference type="PROSITE" id="PS50968"/>
    </source>
</evidence>
<dbReference type="InterPro" id="IPR005482">
    <property type="entry name" value="Biotin_COase_C"/>
</dbReference>
<dbReference type="Pfam" id="PF21139">
    <property type="entry name" value="BT_MCC_alpha"/>
    <property type="match status" value="1"/>
</dbReference>
<dbReference type="SMART" id="SM00878">
    <property type="entry name" value="Biotin_carb_C"/>
    <property type="match status" value="1"/>
</dbReference>
<name>A0A5J6QJ83_9GAMM</name>
<dbReference type="InterPro" id="IPR005481">
    <property type="entry name" value="BC-like_N"/>
</dbReference>
<dbReference type="PROSITE" id="PS00188">
    <property type="entry name" value="BIOTIN"/>
    <property type="match status" value="1"/>
</dbReference>
<dbReference type="AlphaFoldDB" id="A0A5J6QJ83"/>
<dbReference type="PANTHER" id="PTHR18866:SF33">
    <property type="entry name" value="METHYLCROTONOYL-COA CARBOXYLASE SUBUNIT ALPHA, MITOCHONDRIAL-RELATED"/>
    <property type="match status" value="1"/>
</dbReference>
<dbReference type="Pfam" id="PF02785">
    <property type="entry name" value="Biotin_carb_C"/>
    <property type="match status" value="1"/>
</dbReference>
<accession>A0A5J6QJ83</accession>
<dbReference type="PROSITE" id="PS50975">
    <property type="entry name" value="ATP_GRASP"/>
    <property type="match status" value="1"/>
</dbReference>
<comment type="catalytic activity">
    <reaction evidence="12">
        <text>N(6)-biotinyl-L-lysyl-[protein] + hydrogencarbonate + ATP = N(6)-carboxybiotinyl-L-lysyl-[protein] + ADP + phosphate + H(+)</text>
        <dbReference type="Rhea" id="RHEA:13501"/>
        <dbReference type="Rhea" id="RHEA-COMP:10505"/>
        <dbReference type="Rhea" id="RHEA-COMP:10506"/>
        <dbReference type="ChEBI" id="CHEBI:15378"/>
        <dbReference type="ChEBI" id="CHEBI:17544"/>
        <dbReference type="ChEBI" id="CHEBI:30616"/>
        <dbReference type="ChEBI" id="CHEBI:43474"/>
        <dbReference type="ChEBI" id="CHEBI:83144"/>
        <dbReference type="ChEBI" id="CHEBI:83145"/>
        <dbReference type="ChEBI" id="CHEBI:456216"/>
        <dbReference type="EC" id="6.3.4.14"/>
    </reaction>
</comment>
<keyword evidence="6" id="KW-0436">Ligase</keyword>
<dbReference type="Gene3D" id="3.30.470.20">
    <property type="entry name" value="ATP-grasp fold, B domain"/>
    <property type="match status" value="1"/>
</dbReference>
<dbReference type="GO" id="GO:0005524">
    <property type="term" value="F:ATP binding"/>
    <property type="evidence" value="ECO:0007669"/>
    <property type="project" value="UniProtKB-UniRule"/>
</dbReference>
<evidence type="ECO:0000256" key="13">
    <source>
        <dbReference type="PROSITE-ProRule" id="PRU00409"/>
    </source>
</evidence>
<comment type="pathway">
    <text evidence="3">Lipid metabolism; malonyl-CoA biosynthesis; malonyl-CoA from acetyl-CoA: step 1/1.</text>
</comment>
<reference evidence="17 18" key="1">
    <citation type="submission" date="2019-08" db="EMBL/GenBank/DDBJ databases">
        <title>Whole-genome Sequencing of e-waste polymer degrading bacterium Pseudomonas sp. strain PE08.</title>
        <authorList>
            <person name="Kirdat K."/>
            <person name="Debbarma P."/>
            <person name="Narawade N."/>
            <person name="Suyal D."/>
            <person name="Thorat V."/>
            <person name="Shouche Y."/>
            <person name="Goel R."/>
            <person name="Yadav A."/>
        </authorList>
    </citation>
    <scope>NUCLEOTIDE SEQUENCE [LARGE SCALE GENOMIC DNA]</scope>
    <source>
        <strain evidence="17 18">PE08</strain>
    </source>
</reference>
<dbReference type="KEGG" id="plal:FXN65_10985"/>
<dbReference type="Gene3D" id="2.40.50.100">
    <property type="match status" value="1"/>
</dbReference>
<dbReference type="RefSeq" id="WP_151133229.1">
    <property type="nucleotide sequence ID" value="NZ_CP043311.1"/>
</dbReference>
<feature type="domain" description="Lipoyl-binding" evidence="14">
    <location>
        <begin position="566"/>
        <end position="645"/>
    </location>
</feature>
<dbReference type="InterPro" id="IPR048429">
    <property type="entry name" value="MCC_alpha_BT"/>
</dbReference>
<protein>
    <recommendedName>
        <fullName evidence="5">Biotin carboxylase</fullName>
    </recommendedName>
    <alternativeName>
        <fullName evidence="11">Acetyl-coenzyme A carboxylase biotin carboxylase subunit A</fullName>
    </alternativeName>
</protein>
<keyword evidence="10" id="KW-0092">Biotin</keyword>
<dbReference type="InterPro" id="IPR050856">
    <property type="entry name" value="Biotin_carboxylase_complex"/>
</dbReference>
<dbReference type="GO" id="GO:0046872">
    <property type="term" value="F:metal ion binding"/>
    <property type="evidence" value="ECO:0007669"/>
    <property type="project" value="InterPro"/>
</dbReference>
<keyword evidence="8 13" id="KW-0067">ATP-binding</keyword>
<evidence type="ECO:0000259" key="15">
    <source>
        <dbReference type="PROSITE" id="PS50975"/>
    </source>
</evidence>
<dbReference type="SUPFAM" id="SSF51230">
    <property type="entry name" value="Single hybrid motif"/>
    <property type="match status" value="1"/>
</dbReference>
<dbReference type="Pfam" id="PF00364">
    <property type="entry name" value="Biotin_lipoyl"/>
    <property type="match status" value="1"/>
</dbReference>
<dbReference type="FunFam" id="3.30.1490.20:FF:000003">
    <property type="entry name" value="acetyl-CoA carboxylase isoform X1"/>
    <property type="match status" value="1"/>
</dbReference>
<evidence type="ECO:0000256" key="8">
    <source>
        <dbReference type="ARBA" id="ARBA00022840"/>
    </source>
</evidence>
<dbReference type="SUPFAM" id="SSF52440">
    <property type="entry name" value="PreATP-grasp domain"/>
    <property type="match status" value="1"/>
</dbReference>
<comment type="subunit">
    <text evidence="4">Acetyl-CoA carboxylase is a heterohexamer of biotin carboxyl carrier protein, biotin carboxylase and the two subunits of carboxyl transferase in a 2:2 complex.</text>
</comment>
<evidence type="ECO:0000256" key="1">
    <source>
        <dbReference type="ARBA" id="ARBA00001953"/>
    </source>
</evidence>
<dbReference type="InterPro" id="IPR011764">
    <property type="entry name" value="Biotin_carboxylation_dom"/>
</dbReference>
<dbReference type="Gene3D" id="3.30.700.40">
    <property type="match status" value="1"/>
</dbReference>
<dbReference type="InterPro" id="IPR011054">
    <property type="entry name" value="Rudment_hybrid_motif"/>
</dbReference>
<evidence type="ECO:0000256" key="4">
    <source>
        <dbReference type="ARBA" id="ARBA00011750"/>
    </source>
</evidence>
<feature type="domain" description="Biotin carboxylation" evidence="16">
    <location>
        <begin position="1"/>
        <end position="447"/>
    </location>
</feature>
<dbReference type="Proteomes" id="UP000327179">
    <property type="component" value="Chromosome"/>
</dbReference>
<evidence type="ECO:0000313" key="17">
    <source>
        <dbReference type="EMBL" id="QEY62574.1"/>
    </source>
</evidence>
<evidence type="ECO:0000256" key="6">
    <source>
        <dbReference type="ARBA" id="ARBA00022598"/>
    </source>
</evidence>
<dbReference type="FunFam" id="3.30.470.20:FF:000028">
    <property type="entry name" value="Methylcrotonoyl-CoA carboxylase subunit alpha, mitochondrial"/>
    <property type="match status" value="1"/>
</dbReference>
<dbReference type="InterPro" id="IPR011761">
    <property type="entry name" value="ATP-grasp"/>
</dbReference>
<evidence type="ECO:0000256" key="10">
    <source>
        <dbReference type="ARBA" id="ARBA00023267"/>
    </source>
</evidence>
<dbReference type="GO" id="GO:0004075">
    <property type="term" value="F:biotin carboxylase activity"/>
    <property type="evidence" value="ECO:0007669"/>
    <property type="project" value="UniProtKB-EC"/>
</dbReference>
<dbReference type="NCBIfam" id="NF006367">
    <property type="entry name" value="PRK08591.1"/>
    <property type="match status" value="1"/>
</dbReference>
<dbReference type="Pfam" id="PF00289">
    <property type="entry name" value="Biotin_carb_N"/>
    <property type="match status" value="1"/>
</dbReference>
<evidence type="ECO:0000256" key="3">
    <source>
        <dbReference type="ARBA" id="ARBA00004956"/>
    </source>
</evidence>
<evidence type="ECO:0000259" key="16">
    <source>
        <dbReference type="PROSITE" id="PS50979"/>
    </source>
</evidence>
<dbReference type="PROSITE" id="PS00866">
    <property type="entry name" value="CPSASE_1"/>
    <property type="match status" value="1"/>
</dbReference>
<evidence type="ECO:0000256" key="11">
    <source>
        <dbReference type="ARBA" id="ARBA00033786"/>
    </source>
</evidence>
<dbReference type="EMBL" id="CP043311">
    <property type="protein sequence ID" value="QEY62574.1"/>
    <property type="molecule type" value="Genomic_DNA"/>
</dbReference>
<gene>
    <name evidence="17" type="ORF">FXN65_10985</name>
</gene>
<evidence type="ECO:0000256" key="7">
    <source>
        <dbReference type="ARBA" id="ARBA00022741"/>
    </source>
</evidence>
<dbReference type="SUPFAM" id="SSF51246">
    <property type="entry name" value="Rudiment single hybrid motif"/>
    <property type="match status" value="1"/>
</dbReference>
<evidence type="ECO:0000256" key="9">
    <source>
        <dbReference type="ARBA" id="ARBA00022946"/>
    </source>
</evidence>
<sequence>MITTLLIANRGEIACRVMRTAKALGIRTVAVHSAIDRNARHVREADIAVDLGGAKPAESYLLVDKLIAAAKASGAQAIHPGYGFLSENAGFARAIADAGLIFLGPPATAIDAMGSKSAAKALMEAAGVPLVPGYHGEAQDLETFRTAAERIGYPVLLKAAAGGGGKGMKVVERESELAEALASAQREAQSAFGDSRMLVEKYVLKPRHVEIQVFADSHGNCLYLNERDCSIQRRHQKVVEEAPAPGLSPEIRKAMGESAVRAAQAIGYVGAGTVEFLLDERGDFFFMEMNTRLQVEHPVTEAITGLDLVAWQIRVARGEALPITQEQVPLIGHAIEVRLYAEDPDQDFLPASGRLALYREASAGPGRRVDSGVAEGDEVSPFYDPMLAKLIAWGENREEARQRLLAMLDETAVGGFKTNLAFLRRVLAHPAFADAELDTGFIARHQEQLLPAPAALPQAFWQVAGEAFRQGEAERVRGDDPHSPWSRNSGWRAGLPSETDLHLICGDERQVVRLRGMAASPIQLKGELITLEQDGLRRQHLAIRRGENLYLEWDFDLLCVSRIDPIEEVEASHAHHGGLTAPMNGSIVRVLVEAGQKVEAGTALVVLEAMKMEHSIRAPHDGVVKALYCNEGELVNEGTALVELEEA</sequence>
<dbReference type="InterPro" id="IPR001882">
    <property type="entry name" value="Biotin_BS"/>
</dbReference>
<organism evidence="17 18">
    <name type="scientific">Metapseudomonas lalkuanensis</name>
    <dbReference type="NCBI Taxonomy" id="2604832"/>
    <lineage>
        <taxon>Bacteria</taxon>
        <taxon>Pseudomonadati</taxon>
        <taxon>Pseudomonadota</taxon>
        <taxon>Gammaproteobacteria</taxon>
        <taxon>Pseudomonadales</taxon>
        <taxon>Pseudomonadaceae</taxon>
        <taxon>Metapseudomonas</taxon>
    </lineage>
</organism>
<dbReference type="PROSITE" id="PS50979">
    <property type="entry name" value="BC"/>
    <property type="match status" value="1"/>
</dbReference>
<keyword evidence="7 13" id="KW-0547">Nucleotide-binding</keyword>